<protein>
    <submittedName>
        <fullName evidence="2">Putative nucleotidyltransferase with HDIG domain</fullName>
    </submittedName>
</protein>
<dbReference type="Gene3D" id="1.10.3210.10">
    <property type="entry name" value="Hypothetical protein af1432"/>
    <property type="match status" value="1"/>
</dbReference>
<dbReference type="InterPro" id="IPR006674">
    <property type="entry name" value="HD_domain"/>
</dbReference>
<feature type="domain" description="HD" evidence="1">
    <location>
        <begin position="40"/>
        <end position="117"/>
    </location>
</feature>
<sequence length="303" mass="32976">MGLPGHVRHAVGAAWQHRAVDVAAARALAEEHLAEALPRRWQHSQAVAATAADYAARLGLDPDVVVVAAWLHDVGYAPPLADTGFHPLDGAALLARSGWPDEVVNLVAHHSCADVEAERRGLGDVMRRYPDMPGAERDVLWASDATTGPDGQRLSVAERVLEVVQRYEPADLVSECMVHIAPQLAMAMQRTSQRIAGGPVSPAVSYDEWANVQLLPHILPVLEAWNPEGIAEYAEDEYEPEAQAFSSLLRVGYTIDVSMVVAVWEHWFGPQSCLTREHDLRKLEKLAEALQGPVRVAGAAQPM</sequence>
<keyword evidence="2" id="KW-0808">Transferase</keyword>
<keyword evidence="3" id="KW-1185">Reference proteome</keyword>
<dbReference type="EMBL" id="PTJD01000014">
    <property type="protein sequence ID" value="PPK92509.1"/>
    <property type="molecule type" value="Genomic_DNA"/>
</dbReference>
<proteinExistence type="predicted"/>
<dbReference type="GO" id="GO:0016740">
    <property type="term" value="F:transferase activity"/>
    <property type="evidence" value="ECO:0007669"/>
    <property type="project" value="UniProtKB-KW"/>
</dbReference>
<name>A0A2S6IE80_9ACTN</name>
<dbReference type="SUPFAM" id="SSF109604">
    <property type="entry name" value="HD-domain/PDEase-like"/>
    <property type="match status" value="1"/>
</dbReference>
<reference evidence="2 3" key="1">
    <citation type="submission" date="2018-02" db="EMBL/GenBank/DDBJ databases">
        <title>Genomic Encyclopedia of Archaeal and Bacterial Type Strains, Phase II (KMG-II): from individual species to whole genera.</title>
        <authorList>
            <person name="Goeker M."/>
        </authorList>
    </citation>
    <scope>NUCLEOTIDE SEQUENCE [LARGE SCALE GENOMIC DNA]</scope>
    <source>
        <strain evidence="2 3">DSM 22857</strain>
    </source>
</reference>
<evidence type="ECO:0000259" key="1">
    <source>
        <dbReference type="Pfam" id="PF01966"/>
    </source>
</evidence>
<evidence type="ECO:0000313" key="2">
    <source>
        <dbReference type="EMBL" id="PPK92509.1"/>
    </source>
</evidence>
<accession>A0A2S6IE80</accession>
<dbReference type="InterPro" id="IPR006675">
    <property type="entry name" value="HDIG_dom"/>
</dbReference>
<gene>
    <name evidence="2" type="ORF">CLV92_114110</name>
</gene>
<dbReference type="Proteomes" id="UP000239485">
    <property type="component" value="Unassembled WGS sequence"/>
</dbReference>
<evidence type="ECO:0000313" key="3">
    <source>
        <dbReference type="Proteomes" id="UP000239485"/>
    </source>
</evidence>
<dbReference type="Pfam" id="PF01966">
    <property type="entry name" value="HD"/>
    <property type="match status" value="1"/>
</dbReference>
<dbReference type="AlphaFoldDB" id="A0A2S6IE80"/>
<dbReference type="NCBIfam" id="TIGR00277">
    <property type="entry name" value="HDIG"/>
    <property type="match status" value="1"/>
</dbReference>
<organism evidence="2 3">
    <name type="scientific">Kineococcus xinjiangensis</name>
    <dbReference type="NCBI Taxonomy" id="512762"/>
    <lineage>
        <taxon>Bacteria</taxon>
        <taxon>Bacillati</taxon>
        <taxon>Actinomycetota</taxon>
        <taxon>Actinomycetes</taxon>
        <taxon>Kineosporiales</taxon>
        <taxon>Kineosporiaceae</taxon>
        <taxon>Kineococcus</taxon>
    </lineage>
</organism>
<comment type="caution">
    <text evidence="2">The sequence shown here is derived from an EMBL/GenBank/DDBJ whole genome shotgun (WGS) entry which is preliminary data.</text>
</comment>